<dbReference type="AlphaFoldDB" id="A0A4Z2HVJ1"/>
<reference evidence="1 2" key="1">
    <citation type="submission" date="2019-03" db="EMBL/GenBank/DDBJ databases">
        <title>First draft genome of Liparis tanakae, snailfish: a comprehensive survey of snailfish specific genes.</title>
        <authorList>
            <person name="Kim W."/>
            <person name="Song I."/>
            <person name="Jeong J.-H."/>
            <person name="Kim D."/>
            <person name="Kim S."/>
            <person name="Ryu S."/>
            <person name="Song J.Y."/>
            <person name="Lee S.K."/>
        </authorList>
    </citation>
    <scope>NUCLEOTIDE SEQUENCE [LARGE SCALE GENOMIC DNA]</scope>
    <source>
        <tissue evidence="1">Muscle</tissue>
    </source>
</reference>
<dbReference type="EMBL" id="SRLO01000172">
    <property type="protein sequence ID" value="TNN69717.1"/>
    <property type="molecule type" value="Genomic_DNA"/>
</dbReference>
<protein>
    <submittedName>
        <fullName evidence="1">Uncharacterized protein</fullName>
    </submittedName>
</protein>
<keyword evidence="2" id="KW-1185">Reference proteome</keyword>
<comment type="caution">
    <text evidence="1">The sequence shown here is derived from an EMBL/GenBank/DDBJ whole genome shotgun (WGS) entry which is preliminary data.</text>
</comment>
<evidence type="ECO:0000313" key="2">
    <source>
        <dbReference type="Proteomes" id="UP000314294"/>
    </source>
</evidence>
<evidence type="ECO:0000313" key="1">
    <source>
        <dbReference type="EMBL" id="TNN69717.1"/>
    </source>
</evidence>
<name>A0A4Z2HVJ1_9TELE</name>
<sequence length="91" mass="10758">MLRWRCHREQIEMFWLRMSGMDADIHRPVIMHIRAISEGSSYTSECIRFTSHLLTTCFEDFRFSPLGVSKRQSGVIHSSEGCRFEFLQSAW</sequence>
<gene>
    <name evidence="1" type="ORF">EYF80_020081</name>
</gene>
<dbReference type="Proteomes" id="UP000314294">
    <property type="component" value="Unassembled WGS sequence"/>
</dbReference>
<accession>A0A4Z2HVJ1</accession>
<proteinExistence type="predicted"/>
<organism evidence="1 2">
    <name type="scientific">Liparis tanakae</name>
    <name type="common">Tanaka's snailfish</name>
    <dbReference type="NCBI Taxonomy" id="230148"/>
    <lineage>
        <taxon>Eukaryota</taxon>
        <taxon>Metazoa</taxon>
        <taxon>Chordata</taxon>
        <taxon>Craniata</taxon>
        <taxon>Vertebrata</taxon>
        <taxon>Euteleostomi</taxon>
        <taxon>Actinopterygii</taxon>
        <taxon>Neopterygii</taxon>
        <taxon>Teleostei</taxon>
        <taxon>Neoteleostei</taxon>
        <taxon>Acanthomorphata</taxon>
        <taxon>Eupercaria</taxon>
        <taxon>Perciformes</taxon>
        <taxon>Cottioidei</taxon>
        <taxon>Cottales</taxon>
        <taxon>Liparidae</taxon>
        <taxon>Liparis</taxon>
    </lineage>
</organism>